<keyword evidence="1 6" id="KW-0378">Hydrolase</keyword>
<dbReference type="AlphaFoldDB" id="A0A285ZRX1"/>
<evidence type="ECO:0000256" key="3">
    <source>
        <dbReference type="PIRSR" id="PIRSR610905-1"/>
    </source>
</evidence>
<dbReference type="InterPro" id="IPR052369">
    <property type="entry name" value="UG_Glycosaminoglycan_Hydrolase"/>
</dbReference>
<feature type="binding site" evidence="4">
    <location>
        <position position="173"/>
    </location>
    <ligand>
        <name>substrate</name>
    </ligand>
</feature>
<dbReference type="Pfam" id="PF07470">
    <property type="entry name" value="Glyco_hydro_88"/>
    <property type="match status" value="1"/>
</dbReference>
<dbReference type="SUPFAM" id="SSF48208">
    <property type="entry name" value="Six-hairpin glycosidases"/>
    <property type="match status" value="1"/>
</dbReference>
<dbReference type="RefSeq" id="WP_097128574.1">
    <property type="nucleotide sequence ID" value="NZ_OCMT01000001.1"/>
</dbReference>
<keyword evidence="5" id="KW-0732">Signal</keyword>
<evidence type="ECO:0000256" key="4">
    <source>
        <dbReference type="PIRSR" id="PIRSR610905-2"/>
    </source>
</evidence>
<feature type="active site" description="Proton donor" evidence="3">
    <location>
        <position position="173"/>
    </location>
</feature>
<evidence type="ECO:0000256" key="2">
    <source>
        <dbReference type="ARBA" id="ARBA00038358"/>
    </source>
</evidence>
<comment type="similarity">
    <text evidence="2">Belongs to the glycosyl hydrolase 88 family.</text>
</comment>
<feature type="binding site" evidence="4">
    <location>
        <position position="249"/>
    </location>
    <ligand>
        <name>substrate</name>
    </ligand>
</feature>
<dbReference type="Proteomes" id="UP000219281">
    <property type="component" value="Unassembled WGS sequence"/>
</dbReference>
<dbReference type="InterPro" id="IPR008928">
    <property type="entry name" value="6-hairpin_glycosidase_sf"/>
</dbReference>
<feature type="active site" description="Nucleophile" evidence="3">
    <location>
        <position position="113"/>
    </location>
</feature>
<dbReference type="Gene3D" id="1.50.10.10">
    <property type="match status" value="1"/>
</dbReference>
<feature type="signal peptide" evidence="5">
    <location>
        <begin position="1"/>
        <end position="18"/>
    </location>
</feature>
<feature type="chain" id="PRO_5012086478" evidence="5">
    <location>
        <begin position="19"/>
        <end position="392"/>
    </location>
</feature>
<proteinExistence type="inferred from homology"/>
<keyword evidence="7" id="KW-1185">Reference proteome</keyword>
<protein>
    <submittedName>
        <fullName evidence="6">Rhamnogalacturonyl hydrolase YesR</fullName>
    </submittedName>
</protein>
<evidence type="ECO:0000256" key="5">
    <source>
        <dbReference type="SAM" id="SignalP"/>
    </source>
</evidence>
<dbReference type="InterPro" id="IPR012341">
    <property type="entry name" value="6hp_glycosidase-like_sf"/>
</dbReference>
<dbReference type="GO" id="GO:0000272">
    <property type="term" value="P:polysaccharide catabolic process"/>
    <property type="evidence" value="ECO:0007669"/>
    <property type="project" value="TreeGrafter"/>
</dbReference>
<dbReference type="GO" id="GO:0052757">
    <property type="term" value="F:chondroitin hydrolase activity"/>
    <property type="evidence" value="ECO:0007669"/>
    <property type="project" value="TreeGrafter"/>
</dbReference>
<dbReference type="PANTHER" id="PTHR36845">
    <property type="entry name" value="HYDROLASE, PUTATIVE (AFU_ORTHOLOGUE AFUA_7G05090)-RELATED"/>
    <property type="match status" value="1"/>
</dbReference>
<evidence type="ECO:0000313" key="7">
    <source>
        <dbReference type="Proteomes" id="UP000219281"/>
    </source>
</evidence>
<reference evidence="7" key="1">
    <citation type="submission" date="2017-09" db="EMBL/GenBank/DDBJ databases">
        <authorList>
            <person name="Varghese N."/>
            <person name="Submissions S."/>
        </authorList>
    </citation>
    <scope>NUCLEOTIDE SEQUENCE [LARGE SCALE GENOMIC DNA]</scope>
    <source>
        <strain evidence="7">CGMCC 1.12803</strain>
    </source>
</reference>
<dbReference type="InterPro" id="IPR010905">
    <property type="entry name" value="Glyco_hydro_88"/>
</dbReference>
<evidence type="ECO:0000313" key="6">
    <source>
        <dbReference type="EMBL" id="SOD12367.1"/>
    </source>
</evidence>
<gene>
    <name evidence="6" type="ORF">SAMN06297358_0629</name>
</gene>
<accession>A0A285ZRX1</accession>
<dbReference type="PANTHER" id="PTHR36845:SF1">
    <property type="entry name" value="HYDROLASE, PUTATIVE (AFU_ORTHOLOGUE AFUA_7G05090)-RELATED"/>
    <property type="match status" value="1"/>
</dbReference>
<dbReference type="OrthoDB" id="428577at2"/>
<feature type="binding site" evidence="4">
    <location>
        <position position="233"/>
    </location>
    <ligand>
        <name>substrate</name>
    </ligand>
</feature>
<sequence>MKLKITAALLLATISVQAQKIDVPRAFKAAAQRTDVLIKNVDSARKIKPNLVSPRTVEKGQLKMVVSRDWTSGFFPGELWYFYEYTKDKKWLELAKKYTEDIKKEQFNKGTHDLGFMIYCPFGNGYRVTKDTAYKSVIIQAAKSLSTRFNPKVGVIRSWDHSGTKWDYPVIIDNMMNLELLFEATKFTGDSSFYKIAISHADNTIKNHYRPDFSSYHVVDYDVNKGGVIKKTTAQGYADESSWARGQAWGLYGYTLMFRYTKSDKYLAQADAIAKYILNNKSTPADGIPYWDYNDPQIPNVSKDASAAAITASALYELAKYSKNAKTYKAAADQILHSLSTAYTSKIGDNYGFILEHSTGHRPNNSEIDVPINYADYYYIEALRRYQGKFNF</sequence>
<name>A0A285ZRX1_9SPHI</name>
<evidence type="ECO:0000256" key="1">
    <source>
        <dbReference type="ARBA" id="ARBA00022801"/>
    </source>
</evidence>
<feature type="binding site" evidence="4">
    <location>
        <position position="245"/>
    </location>
    <ligand>
        <name>substrate</name>
    </ligand>
</feature>
<dbReference type="EMBL" id="OCMT01000001">
    <property type="protein sequence ID" value="SOD12367.1"/>
    <property type="molecule type" value="Genomic_DNA"/>
</dbReference>
<feature type="binding site" evidence="4">
    <location>
        <position position="113"/>
    </location>
    <ligand>
        <name>substrate</name>
    </ligand>
</feature>
<organism evidence="6 7">
    <name type="scientific">Pedobacter xixiisoli</name>
    <dbReference type="NCBI Taxonomy" id="1476464"/>
    <lineage>
        <taxon>Bacteria</taxon>
        <taxon>Pseudomonadati</taxon>
        <taxon>Bacteroidota</taxon>
        <taxon>Sphingobacteriia</taxon>
        <taxon>Sphingobacteriales</taxon>
        <taxon>Sphingobacteriaceae</taxon>
        <taxon>Pedobacter</taxon>
    </lineage>
</organism>